<dbReference type="EMBL" id="JAWDJW010007562">
    <property type="protein sequence ID" value="KAK3061914.1"/>
    <property type="molecule type" value="Genomic_DNA"/>
</dbReference>
<accession>A0ACC3D4W7</accession>
<evidence type="ECO:0000313" key="2">
    <source>
        <dbReference type="Proteomes" id="UP001186974"/>
    </source>
</evidence>
<name>A0ACC3D4W7_9PEZI</name>
<organism evidence="1 2">
    <name type="scientific">Coniosporium uncinatum</name>
    <dbReference type="NCBI Taxonomy" id="93489"/>
    <lineage>
        <taxon>Eukaryota</taxon>
        <taxon>Fungi</taxon>
        <taxon>Dikarya</taxon>
        <taxon>Ascomycota</taxon>
        <taxon>Pezizomycotina</taxon>
        <taxon>Dothideomycetes</taxon>
        <taxon>Dothideomycetes incertae sedis</taxon>
        <taxon>Coniosporium</taxon>
    </lineage>
</organism>
<reference evidence="1" key="1">
    <citation type="submission" date="2024-09" db="EMBL/GenBank/DDBJ databases">
        <title>Black Yeasts Isolated from many extreme environments.</title>
        <authorList>
            <person name="Coleine C."/>
            <person name="Stajich J.E."/>
            <person name="Selbmann L."/>
        </authorList>
    </citation>
    <scope>NUCLEOTIDE SEQUENCE</scope>
    <source>
        <strain evidence="1">CCFEE 5737</strain>
    </source>
</reference>
<proteinExistence type="predicted"/>
<protein>
    <submittedName>
        <fullName evidence="1">Uncharacterized protein</fullName>
    </submittedName>
</protein>
<keyword evidence="2" id="KW-1185">Reference proteome</keyword>
<gene>
    <name evidence="1" type="ORF">LTS18_005182</name>
</gene>
<dbReference type="Proteomes" id="UP001186974">
    <property type="component" value="Unassembled WGS sequence"/>
</dbReference>
<sequence length="140" mass="15581">MERANASSRKRKAVTKDSPKTTIDAPGDEFHGQSFDGILSQSEDESFDSAEELDEDDEEDENGLEDDVASDEIPEEDDEDEEDIREQIRKLKTNGAKEDKKDGGLVKVKGARPPRVLLGEDIEESDVQQADVDGEQEDEL</sequence>
<comment type="caution">
    <text evidence="1">The sequence shown here is derived from an EMBL/GenBank/DDBJ whole genome shotgun (WGS) entry which is preliminary data.</text>
</comment>
<evidence type="ECO:0000313" key="1">
    <source>
        <dbReference type="EMBL" id="KAK3061914.1"/>
    </source>
</evidence>
<feature type="non-terminal residue" evidence="1">
    <location>
        <position position="140"/>
    </location>
</feature>